<evidence type="ECO:0000256" key="3">
    <source>
        <dbReference type="ARBA" id="ARBA00022450"/>
    </source>
</evidence>
<dbReference type="PANTHER" id="PTHR45527:SF1">
    <property type="entry name" value="FATTY ACID SYNTHASE"/>
    <property type="match status" value="1"/>
</dbReference>
<dbReference type="GO" id="GO:0043041">
    <property type="term" value="P:amino acid activation for nonribosomal peptide biosynthetic process"/>
    <property type="evidence" value="ECO:0007669"/>
    <property type="project" value="TreeGrafter"/>
</dbReference>
<dbReference type="CDD" id="cd17646">
    <property type="entry name" value="A_NRPS_AB3403-like"/>
    <property type="match status" value="1"/>
</dbReference>
<dbReference type="InterPro" id="IPR009081">
    <property type="entry name" value="PP-bd_ACP"/>
</dbReference>
<keyword evidence="4" id="KW-0597">Phosphoprotein</keyword>
<sequence length="2005" mass="230060">MFNDKESAKSRDEILAESRSKLSEKKLALLEKLKGSKLETKKTGIPRRSREGLVPLSFAQQRLWFLDQLVPNSPAYNVVAAFHLSGELHTNIMEQCVNEIVKRHEALRTTFQVANGEPYQQIAPALQIPFPIVDLTGHPESEREGEFRRLAKEESMYVFDLTKGPLLRVTLFKLGEDLNILLLNVHHIIIDGWSVGVFFREMVLLYQAYLAGKPSPLPELPIQYADFSIWQREWLQGEVLEKQLSYWRETLGKESSALELPVDRTRPPIQTFQGGSLKLQIPSSLSHAIKALSEQENATLYMVMITALKILLHRYSGQNDIRVGVPVANRNRVEMENLVGFFVNTLVLKTDVSGNQSFRELLSRVRETANSAYRHQDVPFERLVDELQPDRNMSQNPLFEVCFVLQNFPMPKKSDMSALGFSLVKFEEFRNNTSKFDLWIQVVEKGDILDLDVEFNSDIFYESTISRMLESFSIVLAGIVANPNQPIADLPILTAAEEHKLLVEWNDTKTYYPQQDMCLHEIIEAQAAKTPDSPAVIFEEEQLTYRELDQRANQLANHLRKQGVRAETLVGIYMERSFEMVIGLLGILKAGGAYVPLDPSYPQDRVAFMITDANPSFLLTAEGLKNTLPEYGGQLICLDSDWETISMESHVAPASGVNSDNLAYMIYTSGSTGKPKGAMNAHRGIVNRLLWMQEQYQLNETDRVMQKTPFSFDVSVWEFFWPLMTGACMVVARPEGHKDTTYLARLIKKEKITTMHFVPSMLQVFLEESEISGCDTLRRVICSGEALSYSTQERFFECLDAELHNLYGPTEAAIDVTYWACQKGSKLRSVPIGRPVANTQIYLLDEHLNPVPVGVAGELHIGGVQLARGYYNRPELTEEKFIPDPFSKKEGARLYKTGDLARYMPDGTIEYLGRIDFMVKLRGFRIELGEIEAVLDEHPHVQKSAVIVHESELRPGHKQLVSYIVPDSQSKEKLKMATEEALPAEQVSEWQDVFDKAYDDENKYEADFNITSWNSSYTGQPLLAEEMREWVNSTVDRILALQPKKVLEIGCGTGLLLSRIAPHCEQYWGTDFSSMALDYITANLINQREDLSNVTLRKSYADDFSGLKGQKFDVIVLNSVVQYFPDASYLLDVLKKAIHAMNDKGAIFVGDVRNLSLLQTFLTEVELEKSPATLTADQLQRRVQKRMRQEQELVIDPAFFYALQEQLHQISHVEIKLKRGSHHNELTRYRYDVVLHLGKKVQTIEDFSWLDWHEEGLQNIDGLRQIMTKYKPQILGLTNIPNLRLDRANRYQSLLTDRDVLKTKTVEELRTDQNHPGTGIDPEELWRLGAELRYSVDIAWMGDSEDGSYEAVLRPEHLLEKRQRNTVVTAWRRPAKNYQSIETYANDPLTDRIARQFIPELRSYLRDKLPDYMVPSIFEFIKEMPVNMNGKLDRKALPAPLMEVPEMEGDFVPPTTETENILANVWAEILGLDKVGIHNNFFGLGGDSIHTIRVVARAKQLGLEMTPQQIFQFQTIAELAEVVGEASTQSAKQTVTAVELPTLDKHQLDRIKTDNPYMEDVYPLTIMQENMLYRYKHHPEPGLNVVHHAFRIEGGPFHVAAFEQAWQHLIQQFPALRTSFVWEELDEPMQIVHEKVDIHIKQEDWRGIPEENQQELLQSYIQKLRKQGFEMVQAPHAHLALIQVGEDVYYFIYVFNLMLQDGWSYTLIVKRLFEYYQAFSQGKAIDIVPVYPYRDYVALQRQQNLTDAELFWKKNLKGMTSSTLKWAQASSKNISADEPPYSQERFIVSPEVSSALLSLSKKYHLTPYTLVQGAWALLLHHYSGKEDVVFGTIFSGRSIAMMEVEHSVGLFFNILPIRVNIEQNMRFLSWLQNMQSKVVETSQYEYTPLKKIYEWCDIPRDQLLFDSYLVSEQLPDFSSVFRGFNDVLGATIYDSIAQTEHPLRVEILFYEQVLVLHINYYRRFFNDQEISSMLQHLNTLLEGLVANPEQKVSELVNVITYHPQH</sequence>
<name>A0A837KVN6_9BACL</name>
<dbReference type="GO" id="GO:0005829">
    <property type="term" value="C:cytosol"/>
    <property type="evidence" value="ECO:0007669"/>
    <property type="project" value="TreeGrafter"/>
</dbReference>
<dbReference type="SUPFAM" id="SSF47336">
    <property type="entry name" value="ACP-like"/>
    <property type="match status" value="1"/>
</dbReference>
<gene>
    <name evidence="11" type="ORF">AA984_04310</name>
    <name evidence="10" type="ORF">BFO01nite_31850</name>
</gene>
<keyword evidence="7" id="KW-0045">Antibiotic biosynthesis</keyword>
<comment type="cofactor">
    <cofactor evidence="1">
        <name>pantetheine 4'-phosphate</name>
        <dbReference type="ChEBI" id="CHEBI:47942"/>
    </cofactor>
</comment>
<dbReference type="InterPro" id="IPR036736">
    <property type="entry name" value="ACP-like_sf"/>
</dbReference>
<dbReference type="Gene3D" id="3.40.50.150">
    <property type="entry name" value="Vaccinia Virus protein VP39"/>
    <property type="match status" value="1"/>
</dbReference>
<dbReference type="Pfam" id="PF08242">
    <property type="entry name" value="Methyltransf_12"/>
    <property type="match status" value="1"/>
</dbReference>
<dbReference type="EMBL" id="LDCN01000001">
    <property type="protein sequence ID" value="KLI01142.1"/>
    <property type="molecule type" value="Genomic_DNA"/>
</dbReference>
<dbReference type="GO" id="GO:0031177">
    <property type="term" value="F:phosphopantetheine binding"/>
    <property type="evidence" value="ECO:0007669"/>
    <property type="project" value="InterPro"/>
</dbReference>
<evidence type="ECO:0000313" key="13">
    <source>
        <dbReference type="Proteomes" id="UP000319498"/>
    </source>
</evidence>
<protein>
    <submittedName>
        <fullName evidence="11">Peptide synthetase</fullName>
    </submittedName>
</protein>
<dbReference type="PROSITE" id="PS00455">
    <property type="entry name" value="AMP_BINDING"/>
    <property type="match status" value="1"/>
</dbReference>
<dbReference type="GeneID" id="87584294"/>
<dbReference type="Pfam" id="PF00550">
    <property type="entry name" value="PP-binding"/>
    <property type="match status" value="1"/>
</dbReference>
<dbReference type="GO" id="GO:0008610">
    <property type="term" value="P:lipid biosynthetic process"/>
    <property type="evidence" value="ECO:0007669"/>
    <property type="project" value="UniProtKB-ARBA"/>
</dbReference>
<evidence type="ECO:0000256" key="2">
    <source>
        <dbReference type="ARBA" id="ARBA00006432"/>
    </source>
</evidence>
<dbReference type="Gene3D" id="3.30.559.10">
    <property type="entry name" value="Chloramphenicol acetyltransferase-like domain"/>
    <property type="match status" value="2"/>
</dbReference>
<evidence type="ECO:0000259" key="9">
    <source>
        <dbReference type="PROSITE" id="PS50075"/>
    </source>
</evidence>
<keyword evidence="5" id="KW-0436">Ligase</keyword>
<dbReference type="InterPro" id="IPR001242">
    <property type="entry name" value="Condensation_dom"/>
</dbReference>
<organism evidence="11 12">
    <name type="scientific">Brevibacillus formosus</name>
    <dbReference type="NCBI Taxonomy" id="54913"/>
    <lineage>
        <taxon>Bacteria</taxon>
        <taxon>Bacillati</taxon>
        <taxon>Bacillota</taxon>
        <taxon>Bacilli</taxon>
        <taxon>Bacillales</taxon>
        <taxon>Paenibacillaceae</taxon>
        <taxon>Brevibacillus</taxon>
    </lineage>
</organism>
<dbReference type="InterPro" id="IPR045851">
    <property type="entry name" value="AMP-bd_C_sf"/>
</dbReference>
<evidence type="ECO:0000256" key="1">
    <source>
        <dbReference type="ARBA" id="ARBA00001957"/>
    </source>
</evidence>
<dbReference type="EMBL" id="BJOL01000018">
    <property type="protein sequence ID" value="GED59053.1"/>
    <property type="molecule type" value="Genomic_DNA"/>
</dbReference>
<dbReference type="InterPro" id="IPR029063">
    <property type="entry name" value="SAM-dependent_MTases_sf"/>
</dbReference>
<keyword evidence="3" id="KW-0596">Phosphopantetheine</keyword>
<keyword evidence="13" id="KW-1185">Reference proteome</keyword>
<evidence type="ECO:0000313" key="11">
    <source>
        <dbReference type="EMBL" id="KLI01142.1"/>
    </source>
</evidence>
<reference evidence="10 13" key="2">
    <citation type="submission" date="2019-06" db="EMBL/GenBank/DDBJ databases">
        <title>Whole genome shotgun sequence of Brevibacillus formosus NBRC 15716.</title>
        <authorList>
            <person name="Hosoyama A."/>
            <person name="Uohara A."/>
            <person name="Ohji S."/>
            <person name="Ichikawa N."/>
        </authorList>
    </citation>
    <scope>NUCLEOTIDE SEQUENCE [LARGE SCALE GENOMIC DNA]</scope>
    <source>
        <strain evidence="10 13">NBRC 15716</strain>
    </source>
</reference>
<dbReference type="InterPro" id="IPR013217">
    <property type="entry name" value="Methyltransf_12"/>
</dbReference>
<dbReference type="Proteomes" id="UP000319498">
    <property type="component" value="Unassembled WGS sequence"/>
</dbReference>
<dbReference type="GO" id="GO:0016874">
    <property type="term" value="F:ligase activity"/>
    <property type="evidence" value="ECO:0007669"/>
    <property type="project" value="UniProtKB-KW"/>
</dbReference>
<keyword evidence="8" id="KW-0511">Multifunctional enzyme</keyword>
<dbReference type="InterPro" id="IPR020806">
    <property type="entry name" value="PKS_PP-bd"/>
</dbReference>
<dbReference type="CDD" id="cd19531">
    <property type="entry name" value="LCL_NRPS-like"/>
    <property type="match status" value="1"/>
</dbReference>
<comment type="caution">
    <text evidence="11">The sequence shown here is derived from an EMBL/GenBank/DDBJ whole genome shotgun (WGS) entry which is preliminary data.</text>
</comment>
<comment type="similarity">
    <text evidence="2">Belongs to the ATP-dependent AMP-binding enzyme family.</text>
</comment>
<dbReference type="FunFam" id="2.30.38.10:FF:000001">
    <property type="entry name" value="Non-ribosomal peptide synthetase PvdI"/>
    <property type="match status" value="1"/>
</dbReference>
<dbReference type="FunFam" id="1.10.1200.10:FF:000005">
    <property type="entry name" value="Nonribosomal peptide synthetase 1"/>
    <property type="match status" value="1"/>
</dbReference>
<dbReference type="FunFam" id="3.40.50.980:FF:000001">
    <property type="entry name" value="Non-ribosomal peptide synthetase"/>
    <property type="match status" value="1"/>
</dbReference>
<evidence type="ECO:0000256" key="4">
    <source>
        <dbReference type="ARBA" id="ARBA00022553"/>
    </source>
</evidence>
<reference evidence="11 12" key="1">
    <citation type="submission" date="2015-05" db="EMBL/GenBank/DDBJ databases">
        <title>Genome sequencing project for genomic taxonomy and phylogenomics of Bacillus-like bacteria.</title>
        <authorList>
            <person name="Liu B."/>
            <person name="Wang J."/>
            <person name="Zhu Y."/>
            <person name="Liu G."/>
            <person name="Chen Q."/>
            <person name="Chen Z."/>
            <person name="Lan J."/>
            <person name="Che J."/>
            <person name="Ge C."/>
            <person name="Shi H."/>
            <person name="Pan Z."/>
            <person name="Liu X."/>
        </authorList>
    </citation>
    <scope>NUCLEOTIDE SEQUENCE [LARGE SCALE GENOMIC DNA]</scope>
    <source>
        <strain evidence="11 12">DSM 9885</strain>
    </source>
</reference>
<dbReference type="SUPFAM" id="SSF53335">
    <property type="entry name" value="S-adenosyl-L-methionine-dependent methyltransferases"/>
    <property type="match status" value="1"/>
</dbReference>
<dbReference type="FunFam" id="3.30.559.10:FF:000012">
    <property type="entry name" value="Non-ribosomal peptide synthetase"/>
    <property type="match status" value="1"/>
</dbReference>
<dbReference type="OrthoDB" id="9765680at2"/>
<evidence type="ECO:0000256" key="5">
    <source>
        <dbReference type="ARBA" id="ARBA00022598"/>
    </source>
</evidence>
<dbReference type="CDD" id="cd02440">
    <property type="entry name" value="AdoMet_MTases"/>
    <property type="match status" value="1"/>
</dbReference>
<evidence type="ECO:0000256" key="8">
    <source>
        <dbReference type="ARBA" id="ARBA00023268"/>
    </source>
</evidence>
<accession>A0A837KVN6</accession>
<dbReference type="InterPro" id="IPR023213">
    <property type="entry name" value="CAT-like_dom_sf"/>
</dbReference>
<dbReference type="PROSITE" id="PS50075">
    <property type="entry name" value="CARRIER"/>
    <property type="match status" value="1"/>
</dbReference>
<dbReference type="PANTHER" id="PTHR45527">
    <property type="entry name" value="NONRIBOSOMAL PEPTIDE SYNTHETASE"/>
    <property type="match status" value="1"/>
</dbReference>
<evidence type="ECO:0000313" key="12">
    <source>
        <dbReference type="Proteomes" id="UP000035218"/>
    </source>
</evidence>
<dbReference type="FunFam" id="3.40.50.980:FF:000002">
    <property type="entry name" value="Enterobactin synthetase component F"/>
    <property type="match status" value="1"/>
</dbReference>
<dbReference type="Gene3D" id="3.30.559.30">
    <property type="entry name" value="Nonribosomal peptide synthetase, condensation domain"/>
    <property type="match status" value="2"/>
</dbReference>
<dbReference type="SUPFAM" id="SSF52777">
    <property type="entry name" value="CoA-dependent acyltransferases"/>
    <property type="match status" value="4"/>
</dbReference>
<keyword evidence="6" id="KW-0677">Repeat</keyword>
<feature type="domain" description="Carrier" evidence="9">
    <location>
        <begin position="1453"/>
        <end position="1527"/>
    </location>
</feature>
<dbReference type="SMART" id="SM00823">
    <property type="entry name" value="PKS_PP"/>
    <property type="match status" value="1"/>
</dbReference>
<dbReference type="Pfam" id="PF00501">
    <property type="entry name" value="AMP-binding"/>
    <property type="match status" value="1"/>
</dbReference>
<dbReference type="InterPro" id="IPR006162">
    <property type="entry name" value="Ppantetheine_attach_site"/>
</dbReference>
<proteinExistence type="inferred from homology"/>
<dbReference type="Proteomes" id="UP000035218">
    <property type="component" value="Unassembled WGS sequence"/>
</dbReference>
<dbReference type="Gene3D" id="3.30.300.30">
    <property type="match status" value="2"/>
</dbReference>
<dbReference type="Gene3D" id="2.30.38.10">
    <property type="entry name" value="Luciferase, Domain 3"/>
    <property type="match status" value="1"/>
</dbReference>
<evidence type="ECO:0000313" key="10">
    <source>
        <dbReference type="EMBL" id="GED59053.1"/>
    </source>
</evidence>
<dbReference type="FunFam" id="3.40.50.12780:FF:000012">
    <property type="entry name" value="Non-ribosomal peptide synthetase"/>
    <property type="match status" value="1"/>
</dbReference>
<evidence type="ECO:0000256" key="6">
    <source>
        <dbReference type="ARBA" id="ARBA00022737"/>
    </source>
</evidence>
<dbReference type="SUPFAM" id="SSF56801">
    <property type="entry name" value="Acetyl-CoA synthetase-like"/>
    <property type="match status" value="1"/>
</dbReference>
<dbReference type="NCBIfam" id="TIGR01733">
    <property type="entry name" value="AA-adenyl-dom"/>
    <property type="match status" value="1"/>
</dbReference>
<dbReference type="GO" id="GO:0017000">
    <property type="term" value="P:antibiotic biosynthetic process"/>
    <property type="evidence" value="ECO:0007669"/>
    <property type="project" value="UniProtKB-KW"/>
</dbReference>
<dbReference type="InterPro" id="IPR020845">
    <property type="entry name" value="AMP-binding_CS"/>
</dbReference>
<dbReference type="Gene3D" id="3.40.50.980">
    <property type="match status" value="2"/>
</dbReference>
<dbReference type="GO" id="GO:0009403">
    <property type="term" value="P:toxin biosynthetic process"/>
    <property type="evidence" value="ECO:0007669"/>
    <property type="project" value="UniProtKB-ARBA"/>
</dbReference>
<dbReference type="RefSeq" id="WP_047068486.1">
    <property type="nucleotide sequence ID" value="NZ_BJOL01000018.1"/>
</dbReference>
<dbReference type="InterPro" id="IPR000873">
    <property type="entry name" value="AMP-dep_synth/lig_dom"/>
</dbReference>
<dbReference type="InterPro" id="IPR010071">
    <property type="entry name" value="AA_adenyl_dom"/>
</dbReference>
<dbReference type="PROSITE" id="PS00012">
    <property type="entry name" value="PHOSPHOPANTETHEINE"/>
    <property type="match status" value="1"/>
</dbReference>
<evidence type="ECO:0000256" key="7">
    <source>
        <dbReference type="ARBA" id="ARBA00023194"/>
    </source>
</evidence>
<dbReference type="Pfam" id="PF00668">
    <property type="entry name" value="Condensation"/>
    <property type="match status" value="2"/>
</dbReference>
<dbReference type="Gene3D" id="1.10.1200.10">
    <property type="entry name" value="ACP-like"/>
    <property type="match status" value="1"/>
</dbReference>